<evidence type="ECO:0000256" key="1">
    <source>
        <dbReference type="SAM" id="MobiDB-lite"/>
    </source>
</evidence>
<feature type="region of interest" description="Disordered" evidence="1">
    <location>
        <begin position="62"/>
        <end position="123"/>
    </location>
</feature>
<protein>
    <submittedName>
        <fullName evidence="2">Uncharacterized protein</fullName>
    </submittedName>
</protein>
<sequence>MVLRGVHLDGIYRIPAQGRRARQLAYGRPLAVGLGTEAQDATARTAPALALRIPARYGERKLRREHRARAPRGPPSLAWDHLSSTDPETSAWVGPASPTGSGEGETAADPGRIAARQVGPACQ</sequence>
<dbReference type="EMBL" id="JAAALK010000286">
    <property type="protein sequence ID" value="KAG8062834.1"/>
    <property type="molecule type" value="Genomic_DNA"/>
</dbReference>
<accession>A0A8J5SBV5</accession>
<reference evidence="2" key="2">
    <citation type="submission" date="2021-02" db="EMBL/GenBank/DDBJ databases">
        <authorList>
            <person name="Kimball J.A."/>
            <person name="Haas M.W."/>
            <person name="Macchietto M."/>
            <person name="Kono T."/>
            <person name="Duquette J."/>
            <person name="Shao M."/>
        </authorList>
    </citation>
    <scope>NUCLEOTIDE SEQUENCE</scope>
    <source>
        <tissue evidence="2">Fresh leaf tissue</tissue>
    </source>
</reference>
<dbReference type="Proteomes" id="UP000729402">
    <property type="component" value="Unassembled WGS sequence"/>
</dbReference>
<comment type="caution">
    <text evidence="2">The sequence shown here is derived from an EMBL/GenBank/DDBJ whole genome shotgun (WGS) entry which is preliminary data.</text>
</comment>
<name>A0A8J5SBV5_ZIZPA</name>
<evidence type="ECO:0000313" key="3">
    <source>
        <dbReference type="Proteomes" id="UP000729402"/>
    </source>
</evidence>
<keyword evidence="3" id="KW-1185">Reference proteome</keyword>
<reference evidence="2" key="1">
    <citation type="journal article" date="2021" name="bioRxiv">
        <title>Whole Genome Assembly and Annotation of Northern Wild Rice, Zizania palustris L., Supports a Whole Genome Duplication in the Zizania Genus.</title>
        <authorList>
            <person name="Haas M."/>
            <person name="Kono T."/>
            <person name="Macchietto M."/>
            <person name="Millas R."/>
            <person name="McGilp L."/>
            <person name="Shao M."/>
            <person name="Duquette J."/>
            <person name="Hirsch C.N."/>
            <person name="Kimball J."/>
        </authorList>
    </citation>
    <scope>NUCLEOTIDE SEQUENCE</scope>
    <source>
        <tissue evidence="2">Fresh leaf tissue</tissue>
    </source>
</reference>
<proteinExistence type="predicted"/>
<gene>
    <name evidence="2" type="ORF">GUJ93_ZPchr0003g16835</name>
</gene>
<organism evidence="2 3">
    <name type="scientific">Zizania palustris</name>
    <name type="common">Northern wild rice</name>
    <dbReference type="NCBI Taxonomy" id="103762"/>
    <lineage>
        <taxon>Eukaryota</taxon>
        <taxon>Viridiplantae</taxon>
        <taxon>Streptophyta</taxon>
        <taxon>Embryophyta</taxon>
        <taxon>Tracheophyta</taxon>
        <taxon>Spermatophyta</taxon>
        <taxon>Magnoliopsida</taxon>
        <taxon>Liliopsida</taxon>
        <taxon>Poales</taxon>
        <taxon>Poaceae</taxon>
        <taxon>BOP clade</taxon>
        <taxon>Oryzoideae</taxon>
        <taxon>Oryzeae</taxon>
        <taxon>Zizaniinae</taxon>
        <taxon>Zizania</taxon>
    </lineage>
</organism>
<evidence type="ECO:0000313" key="2">
    <source>
        <dbReference type="EMBL" id="KAG8062834.1"/>
    </source>
</evidence>
<dbReference type="AlphaFoldDB" id="A0A8J5SBV5"/>